<dbReference type="Proteomes" id="UP000615446">
    <property type="component" value="Unassembled WGS sequence"/>
</dbReference>
<dbReference type="OrthoDB" id="2409584at2759"/>
<protein>
    <submittedName>
        <fullName evidence="3">Zinc finger BED domain-containing protein 1-like</fullName>
    </submittedName>
</protein>
<dbReference type="PANTHER" id="PTHR46169">
    <property type="entry name" value="DNA REPLICATION-RELATED ELEMENT FACTOR, ISOFORM A"/>
    <property type="match status" value="1"/>
</dbReference>
<accession>A0A8H3R3R1</accession>
<dbReference type="Pfam" id="PF05699">
    <property type="entry name" value="Dimer_Tnp_hAT"/>
    <property type="match status" value="1"/>
</dbReference>
<feature type="compositionally biased region" description="Acidic residues" evidence="1">
    <location>
        <begin position="29"/>
        <end position="50"/>
    </location>
</feature>
<dbReference type="SUPFAM" id="SSF53098">
    <property type="entry name" value="Ribonuclease H-like"/>
    <property type="match status" value="1"/>
</dbReference>
<dbReference type="GO" id="GO:0046983">
    <property type="term" value="F:protein dimerization activity"/>
    <property type="evidence" value="ECO:0007669"/>
    <property type="project" value="InterPro"/>
</dbReference>
<gene>
    <name evidence="3" type="ORF">RCL2_002867300</name>
</gene>
<evidence type="ECO:0000313" key="3">
    <source>
        <dbReference type="EMBL" id="GET02289.1"/>
    </source>
</evidence>
<dbReference type="InterPro" id="IPR012337">
    <property type="entry name" value="RNaseH-like_sf"/>
</dbReference>
<dbReference type="InterPro" id="IPR052717">
    <property type="entry name" value="Vacuolar_transposase_reg"/>
</dbReference>
<dbReference type="GO" id="GO:0005634">
    <property type="term" value="C:nucleus"/>
    <property type="evidence" value="ECO:0007669"/>
    <property type="project" value="TreeGrafter"/>
</dbReference>
<proteinExistence type="predicted"/>
<feature type="domain" description="HAT C-terminal dimerisation" evidence="2">
    <location>
        <begin position="57"/>
        <end position="117"/>
    </location>
</feature>
<comment type="caution">
    <text evidence="3">The sequence shown here is derived from an EMBL/GenBank/DDBJ whole genome shotgun (WGS) entry which is preliminary data.</text>
</comment>
<dbReference type="EMBL" id="BLAL01000306">
    <property type="protein sequence ID" value="GET02289.1"/>
    <property type="molecule type" value="Genomic_DNA"/>
</dbReference>
<feature type="region of interest" description="Disordered" evidence="1">
    <location>
        <begin position="29"/>
        <end position="58"/>
    </location>
</feature>
<dbReference type="GO" id="GO:0006357">
    <property type="term" value="P:regulation of transcription by RNA polymerase II"/>
    <property type="evidence" value="ECO:0007669"/>
    <property type="project" value="TreeGrafter"/>
</dbReference>
<dbReference type="AlphaFoldDB" id="A0A8H3R3R1"/>
<evidence type="ECO:0000313" key="4">
    <source>
        <dbReference type="Proteomes" id="UP000615446"/>
    </source>
</evidence>
<organism evidence="3 4">
    <name type="scientific">Rhizophagus clarus</name>
    <dbReference type="NCBI Taxonomy" id="94130"/>
    <lineage>
        <taxon>Eukaryota</taxon>
        <taxon>Fungi</taxon>
        <taxon>Fungi incertae sedis</taxon>
        <taxon>Mucoromycota</taxon>
        <taxon>Glomeromycotina</taxon>
        <taxon>Glomeromycetes</taxon>
        <taxon>Glomerales</taxon>
        <taxon>Glomeraceae</taxon>
        <taxon>Rhizophagus</taxon>
    </lineage>
</organism>
<evidence type="ECO:0000256" key="1">
    <source>
        <dbReference type="SAM" id="MobiDB-lite"/>
    </source>
</evidence>
<dbReference type="InterPro" id="IPR008906">
    <property type="entry name" value="HATC_C_dom"/>
</dbReference>
<evidence type="ECO:0000259" key="2">
    <source>
        <dbReference type="Pfam" id="PF05699"/>
    </source>
</evidence>
<dbReference type="PANTHER" id="PTHR46169:SF15">
    <property type="entry name" value="INNER CENTROMERE PROTEIN A-LIKE ISOFORM X1-RELATED"/>
    <property type="match status" value="1"/>
</dbReference>
<name>A0A8H3R3R1_9GLOM</name>
<reference evidence="3" key="1">
    <citation type="submission" date="2019-10" db="EMBL/GenBank/DDBJ databases">
        <title>Conservation and host-specific expression of non-tandemly repeated heterogenous ribosome RNA gene in arbuscular mycorrhizal fungi.</title>
        <authorList>
            <person name="Maeda T."/>
            <person name="Kobayashi Y."/>
            <person name="Nakagawa T."/>
            <person name="Ezawa T."/>
            <person name="Yamaguchi K."/>
            <person name="Bino T."/>
            <person name="Nishimoto Y."/>
            <person name="Shigenobu S."/>
            <person name="Kawaguchi M."/>
        </authorList>
    </citation>
    <scope>NUCLEOTIDE SEQUENCE</scope>
    <source>
        <strain evidence="3">HR1</strain>
    </source>
</reference>
<sequence length="143" mass="16958">MGKRKNLMNLFKKIVIIVLIDSEISDTLEEQDDEWESNEDNHYEEEEENVAEEKNKEEEDVEIEYKNIDLNLFEWWNNHKVEFPIIVQLAQKYLIIPATSVPSERLFSDAGNHITSKEEAWSQKDSLLRRNKQLINIHPPDGY</sequence>